<name>A0A8S5M2N3_9CAUD</name>
<evidence type="ECO:0000313" key="1">
    <source>
        <dbReference type="EMBL" id="DAD76577.1"/>
    </source>
</evidence>
<accession>A0A8S5M2N3</accession>
<dbReference type="EMBL" id="BK014805">
    <property type="protein sequence ID" value="DAD76577.1"/>
    <property type="molecule type" value="Genomic_DNA"/>
</dbReference>
<sequence length="201" mass="23322">MIIETDLTNYWNQAYNASQLCQYFIPEHWQSYYNNQVNPFVLFTLPEAETRTVAKDNIDAITILKIFLINDDGTKPMTNDYLKQIYKNKKEGLPLYILFHNEYYIVNYNESAPEGNKYTMTTLDSSLSNLLFNTYPSAEIAKIDYYNTAEGDENYGFIPEKNPSETQYFQQNGQGYEPIIVDAEASTVSYQITTHLKLNSQ</sequence>
<protein>
    <submittedName>
        <fullName evidence="1">Uncharacterized protein</fullName>
    </submittedName>
</protein>
<reference evidence="1" key="1">
    <citation type="journal article" date="2021" name="Proc. Natl. Acad. Sci. U.S.A.">
        <title>A Catalog of Tens of Thousands of Viruses from Human Metagenomes Reveals Hidden Associations with Chronic Diseases.</title>
        <authorList>
            <person name="Tisza M.J."/>
            <person name="Buck C.B."/>
        </authorList>
    </citation>
    <scope>NUCLEOTIDE SEQUENCE</scope>
    <source>
        <strain evidence="1">CtOkv13</strain>
    </source>
</reference>
<organism evidence="1">
    <name type="scientific">Siphoviridae sp. ctOkv13</name>
    <dbReference type="NCBI Taxonomy" id="2826314"/>
    <lineage>
        <taxon>Viruses</taxon>
        <taxon>Duplodnaviria</taxon>
        <taxon>Heunggongvirae</taxon>
        <taxon>Uroviricota</taxon>
        <taxon>Caudoviricetes</taxon>
    </lineage>
</organism>
<proteinExistence type="predicted"/>